<keyword evidence="2" id="KW-0812">Transmembrane</keyword>
<dbReference type="GO" id="GO:0004149">
    <property type="term" value="F:dihydrolipoyllysine-residue succinyltransferase activity"/>
    <property type="evidence" value="ECO:0007669"/>
    <property type="project" value="TreeGrafter"/>
</dbReference>
<keyword evidence="1" id="KW-0175">Coiled coil</keyword>
<dbReference type="CDD" id="cd06849">
    <property type="entry name" value="lipoyl_domain"/>
    <property type="match status" value="1"/>
</dbReference>
<keyword evidence="5" id="KW-1185">Reference proteome</keyword>
<feature type="domain" description="Lipoyl-binding" evidence="3">
    <location>
        <begin position="1"/>
        <end position="68"/>
    </location>
</feature>
<evidence type="ECO:0000259" key="3">
    <source>
        <dbReference type="PROSITE" id="PS50968"/>
    </source>
</evidence>
<name>A0A1R3IMG0_COCAP</name>
<dbReference type="PANTHER" id="PTHR43416">
    <property type="entry name" value="DIHYDROLIPOYLLYSINE-RESIDUE SUCCINYLTRANSFERASE COMPONENT OF 2-OXOGLUTARATE DEHYDROGENASE COMPLEX, MITOCHONDRIAL-RELATED"/>
    <property type="match status" value="1"/>
</dbReference>
<dbReference type="Gramene" id="OMO83765">
    <property type="protein sequence ID" value="OMO83765"/>
    <property type="gene ID" value="CCACVL1_11208"/>
</dbReference>
<dbReference type="OrthoDB" id="1723125at2759"/>
<dbReference type="InterPro" id="IPR050537">
    <property type="entry name" value="2-oxoacid_dehydrogenase"/>
</dbReference>
<dbReference type="GO" id="GO:0006099">
    <property type="term" value="P:tricarboxylic acid cycle"/>
    <property type="evidence" value="ECO:0007669"/>
    <property type="project" value="TreeGrafter"/>
</dbReference>
<evidence type="ECO:0000313" key="4">
    <source>
        <dbReference type="EMBL" id="OMO83765.1"/>
    </source>
</evidence>
<keyword evidence="2" id="KW-1133">Transmembrane helix</keyword>
<dbReference type="Pfam" id="PF00364">
    <property type="entry name" value="Biotin_lipoyl"/>
    <property type="match status" value="1"/>
</dbReference>
<proteinExistence type="predicted"/>
<dbReference type="PANTHER" id="PTHR43416:SF41">
    <property type="entry name" value="DIHYDROLIPOYLLYSINE-RESIDUE SUCCINYLTRANSFERASE COMPONENT OF 2-OXOGLUTARATE DEHYDROGENASE COMPLEX 2, MITOCHONDRIAL"/>
    <property type="match status" value="1"/>
</dbReference>
<dbReference type="Gene3D" id="2.40.50.100">
    <property type="match status" value="1"/>
</dbReference>
<gene>
    <name evidence="4" type="ORF">CCACVL1_11208</name>
</gene>
<sequence length="194" mass="21696">MVESITDGTLATFFKKPGDIVAADEPIAQIEKDMVKIDVVGPHDGVLQEYVAKKGDHVVPGTKIAIISKSGKEIEEMEALEQLFEQQIAELEKKILEALEELEKKILESFEYQRVTEMKKVFEHLDEIRSTLESLRKVSTVTVEGKLGPRISWALFVFNILALLIGMAASVFYLLEVYGKIEKEKEEGEIKGGG</sequence>
<comment type="caution">
    <text evidence="4">The sequence shown here is derived from an EMBL/GenBank/DDBJ whole genome shotgun (WGS) entry which is preliminary data.</text>
</comment>
<dbReference type="GO" id="GO:0005739">
    <property type="term" value="C:mitochondrion"/>
    <property type="evidence" value="ECO:0007669"/>
    <property type="project" value="TreeGrafter"/>
</dbReference>
<keyword evidence="2" id="KW-0472">Membrane</keyword>
<dbReference type="InterPro" id="IPR000089">
    <property type="entry name" value="Biotin_lipoyl"/>
</dbReference>
<feature type="coiled-coil region" evidence="1">
    <location>
        <begin position="74"/>
        <end position="108"/>
    </location>
</feature>
<dbReference type="STRING" id="210143.A0A1R3IMG0"/>
<dbReference type="EMBL" id="AWWV01009835">
    <property type="protein sequence ID" value="OMO83765.1"/>
    <property type="molecule type" value="Genomic_DNA"/>
</dbReference>
<evidence type="ECO:0000313" key="5">
    <source>
        <dbReference type="Proteomes" id="UP000188268"/>
    </source>
</evidence>
<feature type="transmembrane region" description="Helical" evidence="2">
    <location>
        <begin position="153"/>
        <end position="175"/>
    </location>
</feature>
<organism evidence="4 5">
    <name type="scientific">Corchorus capsularis</name>
    <name type="common">Jute</name>
    <dbReference type="NCBI Taxonomy" id="210143"/>
    <lineage>
        <taxon>Eukaryota</taxon>
        <taxon>Viridiplantae</taxon>
        <taxon>Streptophyta</taxon>
        <taxon>Embryophyta</taxon>
        <taxon>Tracheophyta</taxon>
        <taxon>Spermatophyta</taxon>
        <taxon>Magnoliopsida</taxon>
        <taxon>eudicotyledons</taxon>
        <taxon>Gunneridae</taxon>
        <taxon>Pentapetalae</taxon>
        <taxon>rosids</taxon>
        <taxon>malvids</taxon>
        <taxon>Malvales</taxon>
        <taxon>Malvaceae</taxon>
        <taxon>Grewioideae</taxon>
        <taxon>Apeibeae</taxon>
        <taxon>Corchorus</taxon>
    </lineage>
</organism>
<dbReference type="AlphaFoldDB" id="A0A1R3IMG0"/>
<accession>A0A1R3IMG0</accession>
<evidence type="ECO:0000256" key="2">
    <source>
        <dbReference type="SAM" id="Phobius"/>
    </source>
</evidence>
<dbReference type="PROSITE" id="PS50968">
    <property type="entry name" value="BIOTINYL_LIPOYL"/>
    <property type="match status" value="1"/>
</dbReference>
<evidence type="ECO:0000256" key="1">
    <source>
        <dbReference type="SAM" id="Coils"/>
    </source>
</evidence>
<dbReference type="InterPro" id="IPR011053">
    <property type="entry name" value="Single_hybrid_motif"/>
</dbReference>
<reference evidence="4 5" key="1">
    <citation type="submission" date="2013-09" db="EMBL/GenBank/DDBJ databases">
        <title>Corchorus capsularis genome sequencing.</title>
        <authorList>
            <person name="Alam M."/>
            <person name="Haque M.S."/>
            <person name="Islam M.S."/>
            <person name="Emdad E.M."/>
            <person name="Islam M.M."/>
            <person name="Ahmed B."/>
            <person name="Halim A."/>
            <person name="Hossen Q.M.M."/>
            <person name="Hossain M.Z."/>
            <person name="Ahmed R."/>
            <person name="Khan M.M."/>
            <person name="Islam R."/>
            <person name="Rashid M.M."/>
            <person name="Khan S.A."/>
            <person name="Rahman M.S."/>
            <person name="Alam M."/>
        </authorList>
    </citation>
    <scope>NUCLEOTIDE SEQUENCE [LARGE SCALE GENOMIC DNA]</scope>
    <source>
        <strain evidence="5">cv. CVL-1</strain>
        <tissue evidence="4">Whole seedling</tissue>
    </source>
</reference>
<dbReference type="Proteomes" id="UP000188268">
    <property type="component" value="Unassembled WGS sequence"/>
</dbReference>
<protein>
    <submittedName>
        <fullName evidence="4">Biotin/lipoyl attachment</fullName>
    </submittedName>
</protein>
<dbReference type="SUPFAM" id="SSF51230">
    <property type="entry name" value="Single hybrid motif"/>
    <property type="match status" value="1"/>
</dbReference>